<evidence type="ECO:0000259" key="6">
    <source>
        <dbReference type="Pfam" id="PF02826"/>
    </source>
</evidence>
<evidence type="ECO:0000256" key="1">
    <source>
        <dbReference type="ARBA" id="ARBA00005854"/>
    </source>
</evidence>
<evidence type="ECO:0000259" key="5">
    <source>
        <dbReference type="Pfam" id="PF00389"/>
    </source>
</evidence>
<dbReference type="Pfam" id="PF02826">
    <property type="entry name" value="2-Hacid_dh_C"/>
    <property type="match status" value="1"/>
</dbReference>
<evidence type="ECO:0000256" key="4">
    <source>
        <dbReference type="RuleBase" id="RU003719"/>
    </source>
</evidence>
<dbReference type="InterPro" id="IPR036291">
    <property type="entry name" value="NAD(P)-bd_dom_sf"/>
</dbReference>
<gene>
    <name evidence="7" type="ORF">H1016_03510</name>
</gene>
<protein>
    <recommendedName>
        <fullName evidence="9">Hydroxyacid dehydrogenase</fullName>
    </recommendedName>
</protein>
<sequence length="315" mass="35459">MKFKKVLIVGIEESKLEPFFWKRIDAISEKKVYVPKDSSDIKKQLADSDCALLFLGTKFGREEIDAAPHLKYIGMFGTGYGRIDTVHAKTKGIIVTNIPRYSTEGVAEFVFAILLEHLRDLEKGKSQARAGNYSEFGFGAAEIKGKVFGILGLGRIGSRVAELALAFGADVRYWSRNKKSELEKKGIKYENTDVLITKCDFLSLHFALTKDTEKFLNRERIQKLKSGAIVINTAPMELIDINALEKRLGRWDITFILDHSDEMTADDLKKLSKHKNCIIYPPGAYLTKEATRAKQEIFVANIENFLKGVATNKVN</sequence>
<evidence type="ECO:0000313" key="8">
    <source>
        <dbReference type="Proteomes" id="UP000646946"/>
    </source>
</evidence>
<dbReference type="SUPFAM" id="SSF52283">
    <property type="entry name" value="Formate/glycerate dehydrogenase catalytic domain-like"/>
    <property type="match status" value="1"/>
</dbReference>
<dbReference type="SUPFAM" id="SSF51735">
    <property type="entry name" value="NAD(P)-binding Rossmann-fold domains"/>
    <property type="match status" value="1"/>
</dbReference>
<dbReference type="InterPro" id="IPR050418">
    <property type="entry name" value="D-iso_2-hydroxyacid_DH_PdxB"/>
</dbReference>
<keyword evidence="3" id="KW-0520">NAD</keyword>
<comment type="similarity">
    <text evidence="1 4">Belongs to the D-isomer specific 2-hydroxyacid dehydrogenase family.</text>
</comment>
<name>A0A832V1Y0_9ARCH</name>
<feature type="domain" description="D-isomer specific 2-hydroxyacid dehydrogenase NAD-binding" evidence="6">
    <location>
        <begin position="112"/>
        <end position="281"/>
    </location>
</feature>
<dbReference type="AlphaFoldDB" id="A0A832V1Y0"/>
<feature type="domain" description="D-isomer specific 2-hydroxyacid dehydrogenase catalytic" evidence="5">
    <location>
        <begin position="24"/>
        <end position="315"/>
    </location>
</feature>
<keyword evidence="2 4" id="KW-0560">Oxidoreductase</keyword>
<reference evidence="7 8" key="1">
    <citation type="journal article" name="Nat. Commun.">
        <title>Undinarchaeota illuminate DPANN phylogeny and the impact of gene transfer on archaeal evolution.</title>
        <authorList>
            <person name="Dombrowski N."/>
            <person name="Williams T.A."/>
            <person name="Sun J."/>
            <person name="Woodcroft B.J."/>
            <person name="Lee J.H."/>
            <person name="Minh B.Q."/>
            <person name="Rinke C."/>
            <person name="Spang A."/>
        </authorList>
    </citation>
    <scope>NUCLEOTIDE SEQUENCE [LARGE SCALE GENOMIC DNA]</scope>
    <source>
        <strain evidence="7">MAG_bin1129</strain>
    </source>
</reference>
<dbReference type="EMBL" id="DVAB01000029">
    <property type="protein sequence ID" value="HIK00581.1"/>
    <property type="molecule type" value="Genomic_DNA"/>
</dbReference>
<evidence type="ECO:0008006" key="9">
    <source>
        <dbReference type="Google" id="ProtNLM"/>
    </source>
</evidence>
<comment type="caution">
    <text evidence="7">The sequence shown here is derived from an EMBL/GenBank/DDBJ whole genome shotgun (WGS) entry which is preliminary data.</text>
</comment>
<proteinExistence type="inferred from homology"/>
<dbReference type="GO" id="GO:0051287">
    <property type="term" value="F:NAD binding"/>
    <property type="evidence" value="ECO:0007669"/>
    <property type="project" value="InterPro"/>
</dbReference>
<keyword evidence="8" id="KW-1185">Reference proteome</keyword>
<dbReference type="InterPro" id="IPR006139">
    <property type="entry name" value="D-isomer_2_OHA_DH_cat_dom"/>
</dbReference>
<evidence type="ECO:0000256" key="2">
    <source>
        <dbReference type="ARBA" id="ARBA00023002"/>
    </source>
</evidence>
<dbReference type="InterPro" id="IPR006140">
    <property type="entry name" value="D-isomer_DH_NAD-bd"/>
</dbReference>
<dbReference type="PANTHER" id="PTHR43761">
    <property type="entry name" value="D-ISOMER SPECIFIC 2-HYDROXYACID DEHYDROGENASE FAMILY PROTEIN (AFU_ORTHOLOGUE AFUA_1G13630)"/>
    <property type="match status" value="1"/>
</dbReference>
<organism evidence="7 8">
    <name type="scientific">Candidatus Naiadarchaeum limnaeum</name>
    <dbReference type="NCBI Taxonomy" id="2756139"/>
    <lineage>
        <taxon>Archaea</taxon>
        <taxon>Candidatus Undinarchaeota</taxon>
        <taxon>Candidatus Undinarchaeia</taxon>
        <taxon>Candidatus Naiadarchaeales</taxon>
        <taxon>Candidatus Naiadarchaeaceae</taxon>
        <taxon>Candidatus Naiadarchaeum</taxon>
    </lineage>
</organism>
<dbReference type="Proteomes" id="UP000646946">
    <property type="component" value="Unassembled WGS sequence"/>
</dbReference>
<accession>A0A832V1Y0</accession>
<dbReference type="Pfam" id="PF00389">
    <property type="entry name" value="2-Hacid_dh"/>
    <property type="match status" value="1"/>
</dbReference>
<dbReference type="GO" id="GO:0016616">
    <property type="term" value="F:oxidoreductase activity, acting on the CH-OH group of donors, NAD or NADP as acceptor"/>
    <property type="evidence" value="ECO:0007669"/>
    <property type="project" value="InterPro"/>
</dbReference>
<dbReference type="PANTHER" id="PTHR43761:SF1">
    <property type="entry name" value="D-ISOMER SPECIFIC 2-HYDROXYACID DEHYDROGENASE CATALYTIC DOMAIN-CONTAINING PROTEIN-RELATED"/>
    <property type="match status" value="1"/>
</dbReference>
<evidence type="ECO:0000313" key="7">
    <source>
        <dbReference type="EMBL" id="HIK00581.1"/>
    </source>
</evidence>
<dbReference type="Gene3D" id="3.40.50.720">
    <property type="entry name" value="NAD(P)-binding Rossmann-like Domain"/>
    <property type="match status" value="2"/>
</dbReference>
<evidence type="ECO:0000256" key="3">
    <source>
        <dbReference type="ARBA" id="ARBA00023027"/>
    </source>
</evidence>